<organism evidence="1 2">
    <name type="scientific">Mucor plumbeus</name>
    <dbReference type="NCBI Taxonomy" id="97098"/>
    <lineage>
        <taxon>Eukaryota</taxon>
        <taxon>Fungi</taxon>
        <taxon>Fungi incertae sedis</taxon>
        <taxon>Mucoromycota</taxon>
        <taxon>Mucoromycotina</taxon>
        <taxon>Mucoromycetes</taxon>
        <taxon>Mucorales</taxon>
        <taxon>Mucorineae</taxon>
        <taxon>Mucoraceae</taxon>
        <taxon>Mucor</taxon>
    </lineage>
</organism>
<dbReference type="AlphaFoldDB" id="A0A8H7UNF3"/>
<sequence length="161" mass="18320">MALRENQRDNDAQYINNEEVEKMNKLISDFHVSQLHAMQWIKAAWKKASANAIKNCWLHTGILPETVIENMAISIENALIVYDDGISLEMREDIIKVAVREEEENEGIFDNDTTALILDGSDDEVEDMEEVDDVIPKNEEKILASLGYVTSNFVATNDKDF</sequence>
<evidence type="ECO:0000313" key="1">
    <source>
        <dbReference type="EMBL" id="KAG2189620.1"/>
    </source>
</evidence>
<dbReference type="EMBL" id="JAEPRC010001347">
    <property type="protein sequence ID" value="KAG2189620.1"/>
    <property type="molecule type" value="Genomic_DNA"/>
</dbReference>
<dbReference type="Proteomes" id="UP000650833">
    <property type="component" value="Unassembled WGS sequence"/>
</dbReference>
<accession>A0A8H7UNF3</accession>
<proteinExistence type="predicted"/>
<keyword evidence="2" id="KW-1185">Reference proteome</keyword>
<evidence type="ECO:0000313" key="2">
    <source>
        <dbReference type="Proteomes" id="UP000650833"/>
    </source>
</evidence>
<comment type="caution">
    <text evidence="1">The sequence shown here is derived from an EMBL/GenBank/DDBJ whole genome shotgun (WGS) entry which is preliminary data.</text>
</comment>
<gene>
    <name evidence="1" type="ORF">INT46_004874</name>
</gene>
<name>A0A8H7UNF3_9FUNG</name>
<dbReference type="OrthoDB" id="162969at2759"/>
<reference evidence="1" key="1">
    <citation type="submission" date="2020-12" db="EMBL/GenBank/DDBJ databases">
        <title>Metabolic potential, ecology and presence of endohyphal bacteria is reflected in genomic diversity of Mucoromycotina.</title>
        <authorList>
            <person name="Muszewska A."/>
            <person name="Okrasinska A."/>
            <person name="Steczkiewicz K."/>
            <person name="Drgas O."/>
            <person name="Orlowska M."/>
            <person name="Perlinska-Lenart U."/>
            <person name="Aleksandrzak-Piekarczyk T."/>
            <person name="Szatraj K."/>
            <person name="Zielenkiewicz U."/>
            <person name="Pilsyk S."/>
            <person name="Malc E."/>
            <person name="Mieczkowski P."/>
            <person name="Kruszewska J.S."/>
            <person name="Biernat P."/>
            <person name="Pawlowska J."/>
        </authorList>
    </citation>
    <scope>NUCLEOTIDE SEQUENCE</scope>
    <source>
        <strain evidence="1">CBS 226.32</strain>
    </source>
</reference>
<protein>
    <recommendedName>
        <fullName evidence="3">DDE-1 domain-containing protein</fullName>
    </recommendedName>
</protein>
<evidence type="ECO:0008006" key="3">
    <source>
        <dbReference type="Google" id="ProtNLM"/>
    </source>
</evidence>